<organism evidence="9 10">
    <name type="scientific">Sporosarcina luteola</name>
    <dbReference type="NCBI Taxonomy" id="582850"/>
    <lineage>
        <taxon>Bacteria</taxon>
        <taxon>Bacillati</taxon>
        <taxon>Bacillota</taxon>
        <taxon>Bacilli</taxon>
        <taxon>Bacillales</taxon>
        <taxon>Caryophanaceae</taxon>
        <taxon>Sporosarcina</taxon>
    </lineage>
</organism>
<feature type="transmembrane region" description="Helical" evidence="8">
    <location>
        <begin position="180"/>
        <end position="203"/>
    </location>
</feature>
<dbReference type="Pfam" id="PF03845">
    <property type="entry name" value="Spore_permease"/>
    <property type="match status" value="1"/>
</dbReference>
<evidence type="ECO:0000256" key="7">
    <source>
        <dbReference type="ARBA" id="ARBA00023136"/>
    </source>
</evidence>
<accession>A0A511Z8E1</accession>
<evidence type="ECO:0000256" key="4">
    <source>
        <dbReference type="ARBA" id="ARBA00022544"/>
    </source>
</evidence>
<name>A0A511Z8E1_9BACL</name>
<proteinExistence type="inferred from homology"/>
<feature type="transmembrane region" description="Helical" evidence="8">
    <location>
        <begin position="265"/>
        <end position="285"/>
    </location>
</feature>
<evidence type="ECO:0000256" key="2">
    <source>
        <dbReference type="ARBA" id="ARBA00007998"/>
    </source>
</evidence>
<keyword evidence="10" id="KW-1185">Reference proteome</keyword>
<evidence type="ECO:0000256" key="6">
    <source>
        <dbReference type="ARBA" id="ARBA00022989"/>
    </source>
</evidence>
<evidence type="ECO:0000313" key="10">
    <source>
        <dbReference type="Proteomes" id="UP000321901"/>
    </source>
</evidence>
<evidence type="ECO:0000256" key="5">
    <source>
        <dbReference type="ARBA" id="ARBA00022692"/>
    </source>
</evidence>
<feature type="transmembrane region" description="Helical" evidence="8">
    <location>
        <begin position="74"/>
        <end position="98"/>
    </location>
</feature>
<feature type="transmembrane region" description="Helical" evidence="8">
    <location>
        <begin position="215"/>
        <end position="238"/>
    </location>
</feature>
<dbReference type="EMBL" id="BJYL01000026">
    <property type="protein sequence ID" value="GEN83708.1"/>
    <property type="molecule type" value="Genomic_DNA"/>
</dbReference>
<dbReference type="RefSeq" id="WP_147057876.1">
    <property type="nucleotide sequence ID" value="NZ_BJYL01000026.1"/>
</dbReference>
<keyword evidence="4" id="KW-0309">Germination</keyword>
<dbReference type="AlphaFoldDB" id="A0A511Z8E1"/>
<dbReference type="Proteomes" id="UP000321901">
    <property type="component" value="Unassembled WGS sequence"/>
</dbReference>
<feature type="transmembrane region" description="Helical" evidence="8">
    <location>
        <begin position="306"/>
        <end position="323"/>
    </location>
</feature>
<evidence type="ECO:0000313" key="9">
    <source>
        <dbReference type="EMBL" id="GEN83708.1"/>
    </source>
</evidence>
<dbReference type="PANTHER" id="PTHR34975">
    <property type="entry name" value="SPORE GERMINATION PROTEIN A2"/>
    <property type="match status" value="1"/>
</dbReference>
<protein>
    <submittedName>
        <fullName evidence="9">Uncharacterized protein</fullName>
    </submittedName>
</protein>
<keyword evidence="5 8" id="KW-0812">Transmembrane</keyword>
<feature type="transmembrane region" description="Helical" evidence="8">
    <location>
        <begin position="343"/>
        <end position="359"/>
    </location>
</feature>
<sequence>MNRFLFYLILISMMTYMVSTTPRTLIEESANGTVPSLFLAIIAGMVVTYIIISKFSHFPGQGLPEILKSYTPKWFAMPILFIFSIVWFYVGLSTLITYTFIINRFLLPEMSIYVVVLTFVLIITYGIFMTTKSIFYMSEIIFLIVIPFILFVQIKAYFSLHLNMDYIRIAIMQVNQLPNYKSFTTATFIAMGAANLVIFNRYFKKLKKPTRKGMSLLTLFFSYILLTTYFLPMGFGGFDSLDNALYPWILTSDSIRMKFGLIERIVFIFIGAFLALSVVTITMQWHISIQLLSSVFYFKRFKWKSVNLTLPFFALCFWAFSIYRAKTVTSDALYRGVEFFDMVILPITITLLIGSLWLAKRGAASKCPDTKK</sequence>
<evidence type="ECO:0000256" key="3">
    <source>
        <dbReference type="ARBA" id="ARBA00022448"/>
    </source>
</evidence>
<keyword evidence="3" id="KW-0813">Transport</keyword>
<feature type="transmembrane region" description="Helical" evidence="8">
    <location>
        <begin position="36"/>
        <end position="53"/>
    </location>
</feature>
<comment type="subcellular location">
    <subcellularLocation>
        <location evidence="1">Membrane</location>
        <topology evidence="1">Multi-pass membrane protein</topology>
    </subcellularLocation>
</comment>
<evidence type="ECO:0000256" key="8">
    <source>
        <dbReference type="SAM" id="Phobius"/>
    </source>
</evidence>
<dbReference type="OrthoDB" id="2930450at2"/>
<comment type="caution">
    <text evidence="9">The sequence shown here is derived from an EMBL/GenBank/DDBJ whole genome shotgun (WGS) entry which is preliminary data.</text>
</comment>
<dbReference type="InterPro" id="IPR004761">
    <property type="entry name" value="Spore_GerAB"/>
</dbReference>
<dbReference type="GO" id="GO:0009847">
    <property type="term" value="P:spore germination"/>
    <property type="evidence" value="ECO:0007669"/>
    <property type="project" value="InterPro"/>
</dbReference>
<dbReference type="GO" id="GO:0016020">
    <property type="term" value="C:membrane"/>
    <property type="evidence" value="ECO:0007669"/>
    <property type="project" value="UniProtKB-SubCell"/>
</dbReference>
<feature type="transmembrane region" description="Helical" evidence="8">
    <location>
        <begin position="110"/>
        <end position="128"/>
    </location>
</feature>
<reference evidence="9 10" key="1">
    <citation type="submission" date="2019-07" db="EMBL/GenBank/DDBJ databases">
        <title>Whole genome shotgun sequence of Sporosarcina luteola NBRC 105378.</title>
        <authorList>
            <person name="Hosoyama A."/>
            <person name="Uohara A."/>
            <person name="Ohji S."/>
            <person name="Ichikawa N."/>
        </authorList>
    </citation>
    <scope>NUCLEOTIDE SEQUENCE [LARGE SCALE GENOMIC DNA]</scope>
    <source>
        <strain evidence="9 10">NBRC 105378</strain>
    </source>
</reference>
<keyword evidence="7 8" id="KW-0472">Membrane</keyword>
<evidence type="ECO:0000256" key="1">
    <source>
        <dbReference type="ARBA" id="ARBA00004141"/>
    </source>
</evidence>
<keyword evidence="6 8" id="KW-1133">Transmembrane helix</keyword>
<feature type="transmembrane region" description="Helical" evidence="8">
    <location>
        <begin position="140"/>
        <end position="160"/>
    </location>
</feature>
<gene>
    <name evidence="9" type="ORF">SLU01_20200</name>
</gene>
<dbReference type="PANTHER" id="PTHR34975:SF2">
    <property type="entry name" value="SPORE GERMINATION PROTEIN A2"/>
    <property type="match status" value="1"/>
</dbReference>
<comment type="similarity">
    <text evidence="2">Belongs to the amino acid-polyamine-organocation (APC) superfamily. Spore germination protein (SGP) (TC 2.A.3.9) family.</text>
</comment>